<dbReference type="EMBL" id="KV750357">
    <property type="protein sequence ID" value="OCL05177.1"/>
    <property type="molecule type" value="Genomic_DNA"/>
</dbReference>
<dbReference type="InterPro" id="IPR013149">
    <property type="entry name" value="ADH-like_C"/>
</dbReference>
<dbReference type="InterPro" id="IPR013154">
    <property type="entry name" value="ADH-like_N"/>
</dbReference>
<dbReference type="Proteomes" id="UP000250140">
    <property type="component" value="Unassembled WGS sequence"/>
</dbReference>
<dbReference type="Gene3D" id="3.90.180.10">
    <property type="entry name" value="Medium-chain alcohol dehydrogenases, catalytic domain"/>
    <property type="match status" value="1"/>
</dbReference>
<protein>
    <submittedName>
        <fullName evidence="2">NAD(P)-binding protein</fullName>
    </submittedName>
</protein>
<gene>
    <name evidence="2" type="ORF">AOQ84DRAFT_399711</name>
</gene>
<evidence type="ECO:0000313" key="3">
    <source>
        <dbReference type="Proteomes" id="UP000250140"/>
    </source>
</evidence>
<dbReference type="Pfam" id="PF00107">
    <property type="entry name" value="ADH_zinc_N"/>
    <property type="match status" value="1"/>
</dbReference>
<dbReference type="GO" id="GO:0016491">
    <property type="term" value="F:oxidoreductase activity"/>
    <property type="evidence" value="ECO:0007669"/>
    <property type="project" value="InterPro"/>
</dbReference>
<name>A0A8E2JQ15_9PEZI</name>
<dbReference type="SMART" id="SM00829">
    <property type="entry name" value="PKS_ER"/>
    <property type="match status" value="1"/>
</dbReference>
<dbReference type="InterPro" id="IPR052711">
    <property type="entry name" value="Zinc_ADH-like"/>
</dbReference>
<evidence type="ECO:0000259" key="1">
    <source>
        <dbReference type="SMART" id="SM00829"/>
    </source>
</evidence>
<feature type="domain" description="Enoyl reductase (ER)" evidence="1">
    <location>
        <begin position="1"/>
        <end position="305"/>
    </location>
</feature>
<dbReference type="InterPro" id="IPR020843">
    <property type="entry name" value="ER"/>
</dbReference>
<dbReference type="AlphaFoldDB" id="A0A8E2JQ15"/>
<dbReference type="OrthoDB" id="3509362at2759"/>
<organism evidence="2 3">
    <name type="scientific">Glonium stellatum</name>
    <dbReference type="NCBI Taxonomy" id="574774"/>
    <lineage>
        <taxon>Eukaryota</taxon>
        <taxon>Fungi</taxon>
        <taxon>Dikarya</taxon>
        <taxon>Ascomycota</taxon>
        <taxon>Pezizomycotina</taxon>
        <taxon>Dothideomycetes</taxon>
        <taxon>Pleosporomycetidae</taxon>
        <taxon>Gloniales</taxon>
        <taxon>Gloniaceae</taxon>
        <taxon>Glonium</taxon>
    </lineage>
</organism>
<dbReference type="CDD" id="cd08276">
    <property type="entry name" value="MDR7"/>
    <property type="match status" value="1"/>
</dbReference>
<dbReference type="SUPFAM" id="SSF51735">
    <property type="entry name" value="NAD(P)-binding Rossmann-fold domains"/>
    <property type="match status" value="1"/>
</dbReference>
<dbReference type="SUPFAM" id="SSF50129">
    <property type="entry name" value="GroES-like"/>
    <property type="match status" value="1"/>
</dbReference>
<proteinExistence type="predicted"/>
<dbReference type="InterPro" id="IPR036291">
    <property type="entry name" value="NAD(P)-bd_dom_sf"/>
</dbReference>
<dbReference type="InterPro" id="IPR011032">
    <property type="entry name" value="GroES-like_sf"/>
</dbReference>
<evidence type="ECO:0000313" key="2">
    <source>
        <dbReference type="EMBL" id="OCL05177.1"/>
    </source>
</evidence>
<sequence>MRAAALNARDMMVIAHDPIYPGDHIEDLVPCADGAGEVEEVGEGSKWKVGDRVLVHVNSWIEDTEEMLTVPEVQAKGSDKYHGTLRQYAVWDDEHLIMAPFHLTFEEIATMPACSATAVNAPPPGPMSFRPGMTILAQGTGGVSCFVIQLASAVGAKVIATSSSDDKLALAKSIGATHTINYISNPNWAVEALRLTNGKGVDHVVDVAGAETVEQSLQATKQGGLISLVGFLTESKKSDLVPSLIFGGKTARGVFNFTKSMTEEAVKIFEQHKLHPVVAKVFEWKDAKEAFKMLSQQSAVGKIVIKI</sequence>
<dbReference type="Pfam" id="PF08240">
    <property type="entry name" value="ADH_N"/>
    <property type="match status" value="1"/>
</dbReference>
<dbReference type="PANTHER" id="PTHR45033:SF2">
    <property type="entry name" value="ZINC-TYPE ALCOHOL DEHYDROGENASE-LIKE PROTEIN C1773.06C"/>
    <property type="match status" value="1"/>
</dbReference>
<dbReference type="Gene3D" id="3.40.50.720">
    <property type="entry name" value="NAD(P)-binding Rossmann-like Domain"/>
    <property type="match status" value="1"/>
</dbReference>
<dbReference type="PANTHER" id="PTHR45033">
    <property type="match status" value="1"/>
</dbReference>
<keyword evidence="3" id="KW-1185">Reference proteome</keyword>
<reference evidence="2 3" key="1">
    <citation type="journal article" date="2016" name="Nat. Commun.">
        <title>Ectomycorrhizal ecology is imprinted in the genome of the dominant symbiotic fungus Cenococcum geophilum.</title>
        <authorList>
            <consortium name="DOE Joint Genome Institute"/>
            <person name="Peter M."/>
            <person name="Kohler A."/>
            <person name="Ohm R.A."/>
            <person name="Kuo A."/>
            <person name="Krutzmann J."/>
            <person name="Morin E."/>
            <person name="Arend M."/>
            <person name="Barry K.W."/>
            <person name="Binder M."/>
            <person name="Choi C."/>
            <person name="Clum A."/>
            <person name="Copeland A."/>
            <person name="Grisel N."/>
            <person name="Haridas S."/>
            <person name="Kipfer T."/>
            <person name="LaButti K."/>
            <person name="Lindquist E."/>
            <person name="Lipzen A."/>
            <person name="Maire R."/>
            <person name="Meier B."/>
            <person name="Mihaltcheva S."/>
            <person name="Molinier V."/>
            <person name="Murat C."/>
            <person name="Poggeler S."/>
            <person name="Quandt C.A."/>
            <person name="Sperisen C."/>
            <person name="Tritt A."/>
            <person name="Tisserant E."/>
            <person name="Crous P.W."/>
            <person name="Henrissat B."/>
            <person name="Nehls U."/>
            <person name="Egli S."/>
            <person name="Spatafora J.W."/>
            <person name="Grigoriev I.V."/>
            <person name="Martin F.M."/>
        </authorList>
    </citation>
    <scope>NUCLEOTIDE SEQUENCE [LARGE SCALE GENOMIC DNA]</scope>
    <source>
        <strain evidence="2 3">CBS 207.34</strain>
    </source>
</reference>
<accession>A0A8E2JQ15</accession>